<feature type="compositionally biased region" description="Polar residues" evidence="1">
    <location>
        <begin position="74"/>
        <end position="94"/>
    </location>
</feature>
<evidence type="ECO:0000313" key="2">
    <source>
        <dbReference type="EMBL" id="KAF2717425.1"/>
    </source>
</evidence>
<reference evidence="2" key="1">
    <citation type="journal article" date="2020" name="Stud. Mycol.">
        <title>101 Dothideomycetes genomes: a test case for predicting lifestyles and emergence of pathogens.</title>
        <authorList>
            <person name="Haridas S."/>
            <person name="Albert R."/>
            <person name="Binder M."/>
            <person name="Bloem J."/>
            <person name="Labutti K."/>
            <person name="Salamov A."/>
            <person name="Andreopoulos B."/>
            <person name="Baker S."/>
            <person name="Barry K."/>
            <person name="Bills G."/>
            <person name="Bluhm B."/>
            <person name="Cannon C."/>
            <person name="Castanera R."/>
            <person name="Culley D."/>
            <person name="Daum C."/>
            <person name="Ezra D."/>
            <person name="Gonzalez J."/>
            <person name="Henrissat B."/>
            <person name="Kuo A."/>
            <person name="Liang C."/>
            <person name="Lipzen A."/>
            <person name="Lutzoni F."/>
            <person name="Magnuson J."/>
            <person name="Mondo S."/>
            <person name="Nolan M."/>
            <person name="Ohm R."/>
            <person name="Pangilinan J."/>
            <person name="Park H.-J."/>
            <person name="Ramirez L."/>
            <person name="Alfaro M."/>
            <person name="Sun H."/>
            <person name="Tritt A."/>
            <person name="Yoshinaga Y."/>
            <person name="Zwiers L.-H."/>
            <person name="Turgeon B."/>
            <person name="Goodwin S."/>
            <person name="Spatafora J."/>
            <person name="Crous P."/>
            <person name="Grigoriev I."/>
        </authorList>
    </citation>
    <scope>NUCLEOTIDE SEQUENCE</scope>
    <source>
        <strain evidence="2">CBS 116435</strain>
    </source>
</reference>
<comment type="caution">
    <text evidence="2">The sequence shown here is derived from an EMBL/GenBank/DDBJ whole genome shotgun (WGS) entry which is preliminary data.</text>
</comment>
<feature type="compositionally biased region" description="Polar residues" evidence="1">
    <location>
        <begin position="37"/>
        <end position="49"/>
    </location>
</feature>
<dbReference type="EMBL" id="MU003844">
    <property type="protein sequence ID" value="KAF2717425.1"/>
    <property type="molecule type" value="Genomic_DNA"/>
</dbReference>
<evidence type="ECO:0000256" key="1">
    <source>
        <dbReference type="SAM" id="MobiDB-lite"/>
    </source>
</evidence>
<sequence length="314" mass="33713">MYQRLTISSLSAAERIALRNARLRSGQCIRCFQSSSINQAGEGNDNGSPYNKPKKGSNRQQRAALISEEARQVQRGQPITASPGTTDPGPSSQHKTIDPEALGETDRLGTMGENASATREGPAAQGVGRTNRRDEELTGGTTSQARATEVPSGKTTEPSDGEEGLLNKRTVGEVDFRPEAPDKAALLQLGQNGSSIASSNFEGVVEDRLRIAAEPAGDGERLDPTNFEISSMPESVRKAMVDKMVAGKYDANGQLNEGKSLYPKQPVLDSIAKMTTQNSTYLSEDGQRFLKKVQSLLPAMQPQQQQHSAKGGKK</sequence>
<keyword evidence="3" id="KW-1185">Reference proteome</keyword>
<protein>
    <submittedName>
        <fullName evidence="2">Uncharacterized protein</fullName>
    </submittedName>
</protein>
<feature type="region of interest" description="Disordered" evidence="1">
    <location>
        <begin position="37"/>
        <end position="179"/>
    </location>
</feature>
<accession>A0A9P4Q0V5</accession>
<organism evidence="2 3">
    <name type="scientific">Polychaeton citri CBS 116435</name>
    <dbReference type="NCBI Taxonomy" id="1314669"/>
    <lineage>
        <taxon>Eukaryota</taxon>
        <taxon>Fungi</taxon>
        <taxon>Dikarya</taxon>
        <taxon>Ascomycota</taxon>
        <taxon>Pezizomycotina</taxon>
        <taxon>Dothideomycetes</taxon>
        <taxon>Dothideomycetidae</taxon>
        <taxon>Capnodiales</taxon>
        <taxon>Capnodiaceae</taxon>
        <taxon>Polychaeton</taxon>
    </lineage>
</organism>
<dbReference type="Proteomes" id="UP000799441">
    <property type="component" value="Unassembled WGS sequence"/>
</dbReference>
<evidence type="ECO:0000313" key="3">
    <source>
        <dbReference type="Proteomes" id="UP000799441"/>
    </source>
</evidence>
<dbReference type="AlphaFoldDB" id="A0A9P4Q0V5"/>
<feature type="compositionally biased region" description="Basic and acidic residues" evidence="1">
    <location>
        <begin position="170"/>
        <end position="179"/>
    </location>
</feature>
<name>A0A9P4Q0V5_9PEZI</name>
<gene>
    <name evidence="2" type="ORF">K431DRAFT_276946</name>
</gene>
<proteinExistence type="predicted"/>
<dbReference type="OrthoDB" id="5365739at2759"/>